<evidence type="ECO:0000256" key="1">
    <source>
        <dbReference type="SAM" id="Coils"/>
    </source>
</evidence>
<dbReference type="EMBL" id="NKHD01000027">
    <property type="protein sequence ID" value="OXT06973.1"/>
    <property type="molecule type" value="Genomic_DNA"/>
</dbReference>
<evidence type="ECO:0000313" key="5">
    <source>
        <dbReference type="Proteomes" id="UP000215301"/>
    </source>
</evidence>
<reference evidence="2 4" key="1">
    <citation type="submission" date="2016-08" db="EMBL/GenBank/DDBJ databases">
        <title>A novel genetic cassette of butanologenic Thermoanaerobacterium thermosaccharolyticum that directly convert cellulose to butanol.</title>
        <authorList>
            <person name="Li T."/>
            <person name="He J."/>
        </authorList>
    </citation>
    <scope>NUCLEOTIDE SEQUENCE [LARGE SCALE GENOMIC DNA]</scope>
    <source>
        <strain evidence="2 4">TG57</strain>
    </source>
</reference>
<dbReference type="RefSeq" id="WP_013298327.1">
    <property type="nucleotide sequence ID" value="NZ_CP016893.1"/>
</dbReference>
<evidence type="ECO:0000313" key="2">
    <source>
        <dbReference type="EMBL" id="AST56469.1"/>
    </source>
</evidence>
<reference evidence="3 5" key="2">
    <citation type="submission" date="2017-06" db="EMBL/GenBank/DDBJ databases">
        <title>Isolation and characterization of a thermophilic and butanogenic Thermoanaerobacterium thermosaccharolyticum M5 capable of efficient degradation of hemicellulose.</title>
        <authorList>
            <person name="Xin F."/>
            <person name="Jiang Y."/>
        </authorList>
    </citation>
    <scope>NUCLEOTIDE SEQUENCE [LARGE SCALE GENOMIC DNA]</scope>
    <source>
        <strain evidence="3 5">M5</strain>
    </source>
</reference>
<proteinExistence type="predicted"/>
<gene>
    <name evidence="3" type="ORF">CE561_09635</name>
    <name evidence="2" type="ORF">Thert_00243</name>
</gene>
<name>A0A231VFK7_THETR</name>
<evidence type="ECO:0000313" key="3">
    <source>
        <dbReference type="EMBL" id="OXT06973.1"/>
    </source>
</evidence>
<dbReference type="GeneID" id="93864690"/>
<dbReference type="AlphaFoldDB" id="A0A231VFK7"/>
<accession>A0A231VFK7</accession>
<keyword evidence="1" id="KW-0175">Coiled coil</keyword>
<dbReference type="Proteomes" id="UP000214975">
    <property type="component" value="Chromosome"/>
</dbReference>
<dbReference type="Proteomes" id="UP000215301">
    <property type="component" value="Unassembled WGS sequence"/>
</dbReference>
<sequence>MSVLKEKAHKIIDQLPDNKMAKVINILINIKEILENSEEEIDDYDMQLIKEAEQERKKGEYASFEEILKEAGLSEKDLQD</sequence>
<dbReference type="OMA" id="PDNKMAK"/>
<organism evidence="3 5">
    <name type="scientific">Thermoanaerobacterium thermosaccharolyticum</name>
    <name type="common">Clostridium thermosaccharolyticum</name>
    <dbReference type="NCBI Taxonomy" id="1517"/>
    <lineage>
        <taxon>Bacteria</taxon>
        <taxon>Bacillati</taxon>
        <taxon>Bacillota</taxon>
        <taxon>Clostridia</taxon>
        <taxon>Thermoanaerobacterales</taxon>
        <taxon>Thermoanaerobacteraceae</taxon>
        <taxon>Thermoanaerobacterium</taxon>
    </lineage>
</organism>
<feature type="coiled-coil region" evidence="1">
    <location>
        <begin position="27"/>
        <end position="54"/>
    </location>
</feature>
<dbReference type="EMBL" id="CP016893">
    <property type="protein sequence ID" value="AST56469.1"/>
    <property type="molecule type" value="Genomic_DNA"/>
</dbReference>
<protein>
    <submittedName>
        <fullName evidence="2">Prevent-host-death family protein</fullName>
    </submittedName>
</protein>
<evidence type="ECO:0000313" key="4">
    <source>
        <dbReference type="Proteomes" id="UP000214975"/>
    </source>
</evidence>